<name>A0AAE0Y629_9GAST</name>
<reference evidence="1" key="1">
    <citation type="journal article" date="2023" name="G3 (Bethesda)">
        <title>A reference genome for the long-term kleptoplast-retaining sea slug Elysia crispata morphotype clarki.</title>
        <authorList>
            <person name="Eastman K.E."/>
            <person name="Pendleton A.L."/>
            <person name="Shaikh M.A."/>
            <person name="Suttiyut T."/>
            <person name="Ogas R."/>
            <person name="Tomko P."/>
            <person name="Gavelis G."/>
            <person name="Widhalm J.R."/>
            <person name="Wisecaver J.H."/>
        </authorList>
    </citation>
    <scope>NUCLEOTIDE SEQUENCE</scope>
    <source>
        <strain evidence="1">ECLA1</strain>
    </source>
</reference>
<evidence type="ECO:0000313" key="2">
    <source>
        <dbReference type="Proteomes" id="UP001283361"/>
    </source>
</evidence>
<organism evidence="1 2">
    <name type="scientific">Elysia crispata</name>
    <name type="common">lettuce slug</name>
    <dbReference type="NCBI Taxonomy" id="231223"/>
    <lineage>
        <taxon>Eukaryota</taxon>
        <taxon>Metazoa</taxon>
        <taxon>Spiralia</taxon>
        <taxon>Lophotrochozoa</taxon>
        <taxon>Mollusca</taxon>
        <taxon>Gastropoda</taxon>
        <taxon>Heterobranchia</taxon>
        <taxon>Euthyneura</taxon>
        <taxon>Panpulmonata</taxon>
        <taxon>Sacoglossa</taxon>
        <taxon>Placobranchoidea</taxon>
        <taxon>Plakobranchidae</taxon>
        <taxon>Elysia</taxon>
    </lineage>
</organism>
<proteinExistence type="predicted"/>
<comment type="caution">
    <text evidence="1">The sequence shown here is derived from an EMBL/GenBank/DDBJ whole genome shotgun (WGS) entry which is preliminary data.</text>
</comment>
<protein>
    <submittedName>
        <fullName evidence="1">Uncharacterized protein</fullName>
    </submittedName>
</protein>
<dbReference type="AlphaFoldDB" id="A0AAE0Y629"/>
<keyword evidence="2" id="KW-1185">Reference proteome</keyword>
<sequence length="115" mass="13145">MDKSREGLKEKTNSQQLLTWLKQLSPCHRYQELNVSHDFVDKRPDQAYPERKSRILMYSSDIQEIEEGSILEHSLHRILAAAPGRGSELSGLTVPAFISPTTSSRPEQNEAIDFY</sequence>
<dbReference type="Proteomes" id="UP001283361">
    <property type="component" value="Unassembled WGS sequence"/>
</dbReference>
<evidence type="ECO:0000313" key="1">
    <source>
        <dbReference type="EMBL" id="KAK3733866.1"/>
    </source>
</evidence>
<dbReference type="EMBL" id="JAWDGP010006875">
    <property type="protein sequence ID" value="KAK3733866.1"/>
    <property type="molecule type" value="Genomic_DNA"/>
</dbReference>
<gene>
    <name evidence="1" type="ORF">RRG08_031806</name>
</gene>
<accession>A0AAE0Y629</accession>